<gene>
    <name evidence="1" type="ORF">LEP1GSC062_2202</name>
</gene>
<accession>V6HYD0</accession>
<keyword evidence="2" id="KW-1185">Reference proteome</keyword>
<organism evidence="1 2">
    <name type="scientific">Leptospira alexanderi serovar Manhao 3 str. L 60</name>
    <dbReference type="NCBI Taxonomy" id="1049759"/>
    <lineage>
        <taxon>Bacteria</taxon>
        <taxon>Pseudomonadati</taxon>
        <taxon>Spirochaetota</taxon>
        <taxon>Spirochaetia</taxon>
        <taxon>Leptospirales</taxon>
        <taxon>Leptospiraceae</taxon>
        <taxon>Leptospira</taxon>
    </lineage>
</organism>
<sequence length="65" mass="8357">MPIEFTWENFLRRKITFEEKKIKKNKELFYQSSIFWRQKHVFIHRSFFHNLKQGKKRHYISFHKL</sequence>
<comment type="caution">
    <text evidence="1">The sequence shown here is derived from an EMBL/GenBank/DDBJ whole genome shotgun (WGS) entry which is preliminary data.</text>
</comment>
<reference evidence="1" key="1">
    <citation type="submission" date="2013-05" db="EMBL/GenBank/DDBJ databases">
        <authorList>
            <person name="Harkins D.M."/>
            <person name="Durkin A.S."/>
            <person name="Brinkac L.M."/>
            <person name="Haft D.H."/>
            <person name="Selengut J.D."/>
            <person name="Sanka R."/>
            <person name="DePew J."/>
            <person name="Purushe J."/>
            <person name="Hartskeerl R.A."/>
            <person name="Ahmed A."/>
            <person name="van der Linden H."/>
            <person name="Goris M.G.A."/>
            <person name="Vinetz J.M."/>
            <person name="Sutton G.G."/>
            <person name="Nierman W.C."/>
            <person name="Fouts D.E."/>
        </authorList>
    </citation>
    <scope>NUCLEOTIDE SEQUENCE [LARGE SCALE GENOMIC DNA]</scope>
    <source>
        <strain evidence="1">L 60</strain>
    </source>
</reference>
<dbReference type="EMBL" id="AHMT02000039">
    <property type="protein sequence ID" value="EQA62057.1"/>
    <property type="molecule type" value="Genomic_DNA"/>
</dbReference>
<evidence type="ECO:0000313" key="1">
    <source>
        <dbReference type="EMBL" id="EQA62057.1"/>
    </source>
</evidence>
<dbReference type="AlphaFoldDB" id="V6HYD0"/>
<dbReference type="Proteomes" id="UP000018747">
    <property type="component" value="Unassembled WGS sequence"/>
</dbReference>
<name>V6HYD0_9LEPT</name>
<evidence type="ECO:0000313" key="2">
    <source>
        <dbReference type="Proteomes" id="UP000018747"/>
    </source>
</evidence>
<protein>
    <submittedName>
        <fullName evidence="1">Uncharacterized protein</fullName>
    </submittedName>
</protein>
<proteinExistence type="predicted"/>